<dbReference type="EMBL" id="JACCAB010000001">
    <property type="protein sequence ID" value="NYG07638.1"/>
    <property type="molecule type" value="Genomic_DNA"/>
</dbReference>
<dbReference type="Proteomes" id="UP000573599">
    <property type="component" value="Unassembled WGS sequence"/>
</dbReference>
<protein>
    <recommendedName>
        <fullName evidence="4">Glycosyltransferase</fullName>
    </recommendedName>
</protein>
<dbReference type="RefSeq" id="WP_179421960.1">
    <property type="nucleotide sequence ID" value="NZ_JACCAB010000001.1"/>
</dbReference>
<organism evidence="2 3">
    <name type="scientific">Pedococcus badiiscoriae</name>
    <dbReference type="NCBI Taxonomy" id="642776"/>
    <lineage>
        <taxon>Bacteria</taxon>
        <taxon>Bacillati</taxon>
        <taxon>Actinomycetota</taxon>
        <taxon>Actinomycetes</taxon>
        <taxon>Micrococcales</taxon>
        <taxon>Intrasporangiaceae</taxon>
        <taxon>Pedococcus</taxon>
    </lineage>
</organism>
<evidence type="ECO:0008006" key="4">
    <source>
        <dbReference type="Google" id="ProtNLM"/>
    </source>
</evidence>
<reference evidence="2 3" key="1">
    <citation type="submission" date="2020-07" db="EMBL/GenBank/DDBJ databases">
        <title>Sequencing the genomes of 1000 actinobacteria strains.</title>
        <authorList>
            <person name="Klenk H.-P."/>
        </authorList>
    </citation>
    <scope>NUCLEOTIDE SEQUENCE [LARGE SCALE GENOMIC DNA]</scope>
    <source>
        <strain evidence="2 3">DSM 23987</strain>
    </source>
</reference>
<accession>A0A852WF60</accession>
<keyword evidence="3" id="KW-1185">Reference proteome</keyword>
<proteinExistence type="predicted"/>
<dbReference type="SUPFAM" id="SSF53756">
    <property type="entry name" value="UDP-Glycosyltransferase/glycogen phosphorylase"/>
    <property type="match status" value="1"/>
</dbReference>
<evidence type="ECO:0000313" key="2">
    <source>
        <dbReference type="EMBL" id="NYG07638.1"/>
    </source>
</evidence>
<comment type="caution">
    <text evidence="2">The sequence shown here is derived from an EMBL/GenBank/DDBJ whole genome shotgun (WGS) entry which is preliminary data.</text>
</comment>
<evidence type="ECO:0000313" key="3">
    <source>
        <dbReference type="Proteomes" id="UP000573599"/>
    </source>
</evidence>
<gene>
    <name evidence="2" type="ORF">BJ986_002125</name>
</gene>
<evidence type="ECO:0000256" key="1">
    <source>
        <dbReference type="SAM" id="MobiDB-lite"/>
    </source>
</evidence>
<dbReference type="AlphaFoldDB" id="A0A852WF60"/>
<feature type="region of interest" description="Disordered" evidence="1">
    <location>
        <begin position="1"/>
        <end position="20"/>
    </location>
</feature>
<sequence length="374" mass="40632">MSDVSRPTTWPRPGSRTTQLLVGPANFAGQGRGWAAAARRLPDVDALSFQVATSTTLAEPADFVLDRVAFDDPGLARARESWVTSFTHVLVEAGRPVTGTQHGLDAAGDLAFLEDARVRVGMVAHGTDVRRPDRHLDAEPDSPFARMADDTVRLRQRHADRMAGLMTRRDWSFVSTPDLLLDVPTARWLPVVVDPARWSPQPWEPAPAGRPPRVVHVPSHRQVKGTALIEPAVLELARRGLIDYTPLHDVAWAEMPAVIASADIVLDQFALGGYGVAAVEAMASGRAVVGHVRPDVRAHVQAVTGRVLPVVQSRAADVADVLMELVQDRDRWLAVARQGAEFASCVHDGRLSAEVLRTFLLSRSTESLPPAPRP</sequence>
<dbReference type="Gene3D" id="3.40.50.2000">
    <property type="entry name" value="Glycogen Phosphorylase B"/>
    <property type="match status" value="1"/>
</dbReference>
<name>A0A852WF60_9MICO</name>